<evidence type="ECO:0000313" key="3">
    <source>
        <dbReference type="Proteomes" id="UP000746690"/>
    </source>
</evidence>
<evidence type="ECO:0000256" key="1">
    <source>
        <dbReference type="SAM" id="Phobius"/>
    </source>
</evidence>
<proteinExistence type="predicted"/>
<protein>
    <recommendedName>
        <fullName evidence="4">Glycerophosphoryl diester phosphodiesterase membrane domain-containing protein</fullName>
    </recommendedName>
</protein>
<reference evidence="2 3" key="1">
    <citation type="submission" date="2020-04" db="EMBL/GenBank/DDBJ databases">
        <title>A Flavivirga sp. nov.</title>
        <authorList>
            <person name="Sun X."/>
        </authorList>
    </citation>
    <scope>NUCLEOTIDE SEQUENCE [LARGE SCALE GENOMIC DNA]</scope>
    <source>
        <strain evidence="2 3">Y03</strain>
    </source>
</reference>
<evidence type="ECO:0000313" key="2">
    <source>
        <dbReference type="EMBL" id="NMH89811.1"/>
    </source>
</evidence>
<feature type="transmembrane region" description="Helical" evidence="1">
    <location>
        <begin position="136"/>
        <end position="156"/>
    </location>
</feature>
<comment type="caution">
    <text evidence="2">The sequence shown here is derived from an EMBL/GenBank/DDBJ whole genome shotgun (WGS) entry which is preliminary data.</text>
</comment>
<name>A0ABX1S358_9FLAO</name>
<feature type="transmembrane region" description="Helical" evidence="1">
    <location>
        <begin position="200"/>
        <end position="233"/>
    </location>
</feature>
<dbReference type="RefSeq" id="WP_169677141.1">
    <property type="nucleotide sequence ID" value="NZ_JABBHF010000016.1"/>
</dbReference>
<gene>
    <name evidence="2" type="ORF">HHX25_20080</name>
</gene>
<evidence type="ECO:0008006" key="4">
    <source>
        <dbReference type="Google" id="ProtNLM"/>
    </source>
</evidence>
<dbReference type="Proteomes" id="UP000746690">
    <property type="component" value="Unassembled WGS sequence"/>
</dbReference>
<accession>A0ABX1S358</accession>
<keyword evidence="1" id="KW-0472">Membrane</keyword>
<feature type="transmembrane region" description="Helical" evidence="1">
    <location>
        <begin position="85"/>
        <end position="110"/>
    </location>
</feature>
<organism evidence="2 3">
    <name type="scientific">Flavivirga algicola</name>
    <dbReference type="NCBI Taxonomy" id="2729136"/>
    <lineage>
        <taxon>Bacteria</taxon>
        <taxon>Pseudomonadati</taxon>
        <taxon>Bacteroidota</taxon>
        <taxon>Flavobacteriia</taxon>
        <taxon>Flavobacteriales</taxon>
        <taxon>Flavobacteriaceae</taxon>
        <taxon>Flavivirga</taxon>
    </lineage>
</organism>
<feature type="transmembrane region" description="Helical" evidence="1">
    <location>
        <begin position="38"/>
        <end position="65"/>
    </location>
</feature>
<keyword evidence="1" id="KW-0812">Transmembrane</keyword>
<dbReference type="EMBL" id="JABBHF010000016">
    <property type="protein sequence ID" value="NMH89811.1"/>
    <property type="molecule type" value="Genomic_DNA"/>
</dbReference>
<keyword evidence="3" id="KW-1185">Reference proteome</keyword>
<keyword evidence="1" id="KW-1133">Transmembrane helix</keyword>
<sequence>MNKISSLLQKIENAKSLDFGIIFSESIELFKKTWLQGFLLQLFTLIIMMPLIIVLYLPLIGMAIAQQESGYSDPEAFGGFFAGMSILYVLFIIVGVFVLGAVSVAINAAFFRIIKKLDHNEAVSTSDFFYFIKGKYLSKIFVLMLASIGIAIVAALLCYLPIFYVIVPLSYFSLIYAFNPELSVGEIVKVSFKLGNKKWLITFGLVIVASILSQIVGFLLCGIGLLFTAAFVYHPTYLIYKHVIGFDEIDAIDEIGLLSE</sequence>